<dbReference type="GO" id="GO:0016020">
    <property type="term" value="C:membrane"/>
    <property type="evidence" value="ECO:0007669"/>
    <property type="project" value="UniProtKB-SubCell"/>
</dbReference>
<dbReference type="InterPro" id="IPR004240">
    <property type="entry name" value="EMP70"/>
</dbReference>
<dbReference type="AlphaFoldDB" id="A0A4D9CZU1"/>
<feature type="transmembrane region" description="Helical" evidence="7">
    <location>
        <begin position="493"/>
        <end position="519"/>
    </location>
</feature>
<comment type="similarity">
    <text evidence="2 7">Belongs to the nonaspanin (TM9SF) (TC 9.A.2) family.</text>
</comment>
<evidence type="ECO:0000256" key="7">
    <source>
        <dbReference type="RuleBase" id="RU363079"/>
    </source>
</evidence>
<dbReference type="GO" id="GO:0072657">
    <property type="term" value="P:protein localization to membrane"/>
    <property type="evidence" value="ECO:0007669"/>
    <property type="project" value="TreeGrafter"/>
</dbReference>
<evidence type="ECO:0000256" key="4">
    <source>
        <dbReference type="ARBA" id="ARBA00022729"/>
    </source>
</evidence>
<dbReference type="PANTHER" id="PTHR10766:SF41">
    <property type="entry name" value="TRANSMEMBRANE 9 SUPERFAMILY MEMBER 3"/>
    <property type="match status" value="1"/>
</dbReference>
<feature type="chain" id="PRO_5019881817" description="Transmembrane 9 superfamily member" evidence="7">
    <location>
        <begin position="27"/>
        <end position="601"/>
    </location>
</feature>
<keyword evidence="5 7" id="KW-1133">Transmembrane helix</keyword>
<keyword evidence="4 7" id="KW-0732">Signal</keyword>
<feature type="transmembrane region" description="Helical" evidence="7">
    <location>
        <begin position="413"/>
        <end position="433"/>
    </location>
</feature>
<feature type="transmembrane region" description="Helical" evidence="7">
    <location>
        <begin position="334"/>
        <end position="352"/>
    </location>
</feature>
<dbReference type="EMBL" id="SDOX01000121">
    <property type="protein sequence ID" value="TFJ82009.1"/>
    <property type="molecule type" value="Genomic_DNA"/>
</dbReference>
<organism evidence="8 9">
    <name type="scientific">Nannochloropsis salina CCMP1776</name>
    <dbReference type="NCBI Taxonomy" id="1027361"/>
    <lineage>
        <taxon>Eukaryota</taxon>
        <taxon>Sar</taxon>
        <taxon>Stramenopiles</taxon>
        <taxon>Ochrophyta</taxon>
        <taxon>Eustigmatophyceae</taxon>
        <taxon>Eustigmatales</taxon>
        <taxon>Monodopsidaceae</taxon>
        <taxon>Microchloropsis</taxon>
        <taxon>Microchloropsis salina</taxon>
    </lineage>
</organism>
<evidence type="ECO:0000313" key="9">
    <source>
        <dbReference type="Proteomes" id="UP000355283"/>
    </source>
</evidence>
<protein>
    <recommendedName>
        <fullName evidence="7">Transmembrane 9 superfamily member</fullName>
    </recommendedName>
</protein>
<feature type="transmembrane region" description="Helical" evidence="7">
    <location>
        <begin position="562"/>
        <end position="591"/>
    </location>
</feature>
<dbReference type="PANTHER" id="PTHR10766">
    <property type="entry name" value="TRANSMEMBRANE 9 SUPERFAMILY PROTEIN"/>
    <property type="match status" value="1"/>
</dbReference>
<feature type="signal peptide" evidence="7">
    <location>
        <begin position="1"/>
        <end position="26"/>
    </location>
</feature>
<keyword evidence="3 7" id="KW-0812">Transmembrane</keyword>
<feature type="transmembrane region" description="Helical" evidence="7">
    <location>
        <begin position="531"/>
        <end position="550"/>
    </location>
</feature>
<evidence type="ECO:0000256" key="3">
    <source>
        <dbReference type="ARBA" id="ARBA00022692"/>
    </source>
</evidence>
<evidence type="ECO:0000256" key="2">
    <source>
        <dbReference type="ARBA" id="ARBA00005227"/>
    </source>
</evidence>
<gene>
    <name evidence="8" type="ORF">NSK_006677</name>
</gene>
<evidence type="ECO:0000256" key="6">
    <source>
        <dbReference type="ARBA" id="ARBA00023136"/>
    </source>
</evidence>
<comment type="subcellular location">
    <subcellularLocation>
        <location evidence="1">Membrane</location>
        <topology evidence="1">Multi-pass membrane protein</topology>
    </subcellularLocation>
</comment>
<evidence type="ECO:0000256" key="1">
    <source>
        <dbReference type="ARBA" id="ARBA00004141"/>
    </source>
</evidence>
<feature type="transmembrane region" description="Helical" evidence="7">
    <location>
        <begin position="454"/>
        <end position="481"/>
    </location>
</feature>
<evidence type="ECO:0000256" key="5">
    <source>
        <dbReference type="ARBA" id="ARBA00022989"/>
    </source>
</evidence>
<comment type="caution">
    <text evidence="8">The sequence shown here is derived from an EMBL/GenBank/DDBJ whole genome shotgun (WGS) entry which is preliminary data.</text>
</comment>
<keyword evidence="9" id="KW-1185">Reference proteome</keyword>
<feature type="transmembrane region" description="Helical" evidence="7">
    <location>
        <begin position="221"/>
        <end position="243"/>
    </location>
</feature>
<dbReference type="Pfam" id="PF02990">
    <property type="entry name" value="EMP70"/>
    <property type="match status" value="1"/>
</dbReference>
<keyword evidence="6 7" id="KW-0472">Membrane</keyword>
<sequence>MMAACRRVVAFALLVSAGLVHRVAEAGERNHKYAEGDEVTLWVNKVGPYHNPHETYEYYDLPFCKPVEGVETRRRSNSLGEQLEGHELMNSGYLLSFTKDVAKTKVCSMKLSAEDAKTFASAVDNRYWYQLYLDDLPLWGMVGEADETGAQSIYTHRKLSLGYNGPNVIEVNMTSENLVRIEEGADLDFTYEVTWIPSTTAFANRFDRYLDVDFFGHQIHWLSIFNSTMMVVFLCGLVSLILFRTLRNDFARYAKEDLGGHAPGPEHGISEESGWKQVHGDVFRAPLHLMFFSALYGIGCQFLALVLVVVGWAIAGPLHGDVYEERGELVTSVIVAYALTCLVAGYTSGSYYRQFFPTPRSEQSSQWQKTMLLTVFLFPVLVLTVVFGLNIIAEYYDTTHALHLSTIFKIFAIWLFVSLPLTVVGTLFGRHWAGKADFPCRINSMARPIPLGPWYTHPALIAAVTGILPFGSIFIEMYFIFTSFWNYKFYYVYHFLLLVYLILMVVSICTTIVAVYFLLNVENYHWQWLSFMASGSTAGYVFLYSIYYFAVKTQMTGLLQTAFYFGYTFVFCAGLFLLCGALGVIGGSLFVRRIYSGLKID</sequence>
<dbReference type="OrthoDB" id="1666796at2759"/>
<feature type="transmembrane region" description="Helical" evidence="7">
    <location>
        <begin position="289"/>
        <end position="314"/>
    </location>
</feature>
<feature type="transmembrane region" description="Helical" evidence="7">
    <location>
        <begin position="372"/>
        <end position="393"/>
    </location>
</feature>
<name>A0A4D9CZU1_9STRA</name>
<reference evidence="8 9" key="1">
    <citation type="submission" date="2019-01" db="EMBL/GenBank/DDBJ databases">
        <title>Nuclear Genome Assembly of the Microalgal Biofuel strain Nannochloropsis salina CCMP1776.</title>
        <authorList>
            <person name="Hovde B."/>
        </authorList>
    </citation>
    <scope>NUCLEOTIDE SEQUENCE [LARGE SCALE GENOMIC DNA]</scope>
    <source>
        <strain evidence="8 9">CCMP1776</strain>
    </source>
</reference>
<dbReference type="Proteomes" id="UP000355283">
    <property type="component" value="Unassembled WGS sequence"/>
</dbReference>
<proteinExistence type="inferred from homology"/>
<evidence type="ECO:0000313" key="8">
    <source>
        <dbReference type="EMBL" id="TFJ82009.1"/>
    </source>
</evidence>
<accession>A0A4D9CZU1</accession>